<name>A0ABQ5YMN2_9NEIS</name>
<gene>
    <name evidence="1" type="ORF">GCM10007907_40180</name>
</gene>
<dbReference type="Proteomes" id="UP001156706">
    <property type="component" value="Unassembled WGS sequence"/>
</dbReference>
<evidence type="ECO:0000313" key="1">
    <source>
        <dbReference type="EMBL" id="GLR15228.1"/>
    </source>
</evidence>
<dbReference type="EMBL" id="BSOG01000007">
    <property type="protein sequence ID" value="GLR15228.1"/>
    <property type="molecule type" value="Genomic_DNA"/>
</dbReference>
<comment type="caution">
    <text evidence="1">The sequence shown here is derived from an EMBL/GenBank/DDBJ whole genome shotgun (WGS) entry which is preliminary data.</text>
</comment>
<proteinExistence type="predicted"/>
<protein>
    <submittedName>
        <fullName evidence="1">Uncharacterized protein</fullName>
    </submittedName>
</protein>
<evidence type="ECO:0000313" key="2">
    <source>
        <dbReference type="Proteomes" id="UP001156706"/>
    </source>
</evidence>
<accession>A0ABQ5YMN2</accession>
<reference evidence="2" key="1">
    <citation type="journal article" date="2019" name="Int. J. Syst. Evol. Microbiol.">
        <title>The Global Catalogue of Microorganisms (GCM) 10K type strain sequencing project: providing services to taxonomists for standard genome sequencing and annotation.</title>
        <authorList>
            <consortium name="The Broad Institute Genomics Platform"/>
            <consortium name="The Broad Institute Genome Sequencing Center for Infectious Disease"/>
            <person name="Wu L."/>
            <person name="Ma J."/>
        </authorList>
    </citation>
    <scope>NUCLEOTIDE SEQUENCE [LARGE SCALE GENOMIC DNA]</scope>
    <source>
        <strain evidence="2">NBRC 110044</strain>
    </source>
</reference>
<keyword evidence="2" id="KW-1185">Reference proteome</keyword>
<sequence length="213" mass="22962">MACSIVIDPSSSDRYHNQAPCAGKDRLRLEQGELVIAPHGFVSLSIAAPTGSKPARLRCDGWSDRPLVLRLQAGAGWQSRLASAGCEWRGDQLRCGKEAAPVCVVESIVPLRQRASVAATVQLRSIAASKPGDDDVLAAWMQGQVAVLDLCRQKQGLQWPLNLVLRYQAKQGFAATAENDAALASCVLHRLALQQPALAGEAEYTIQWRVEAP</sequence>
<organism evidence="1 2">
    <name type="scientific">Chitinimonas prasina</name>
    <dbReference type="NCBI Taxonomy" id="1434937"/>
    <lineage>
        <taxon>Bacteria</taxon>
        <taxon>Pseudomonadati</taxon>
        <taxon>Pseudomonadota</taxon>
        <taxon>Betaproteobacteria</taxon>
        <taxon>Neisseriales</taxon>
        <taxon>Chitinibacteraceae</taxon>
        <taxon>Chitinimonas</taxon>
    </lineage>
</organism>